<dbReference type="GO" id="GO:0000166">
    <property type="term" value="F:nucleotide binding"/>
    <property type="evidence" value="ECO:0007669"/>
    <property type="project" value="UniProtKB-KW"/>
</dbReference>
<keyword evidence="1" id="KW-0597">Phosphoprotein</keyword>
<evidence type="ECO:0000256" key="4">
    <source>
        <dbReference type="ARBA" id="ARBA00022741"/>
    </source>
</evidence>
<sequence length="113" mass="13459">MKDSRIYLIHIRDCLARIKDYTVEGKQVFFEDLKTQDAVIRNLEIMSESVNKLPSQWTEAYPGMKWEEIRGLRNRLAHEYLNVNLNIIWDILENDLPNFEATIEAITQQFWNS</sequence>
<dbReference type="GO" id="GO:0004540">
    <property type="term" value="F:RNA nuclease activity"/>
    <property type="evidence" value="ECO:0007669"/>
    <property type="project" value="InterPro"/>
</dbReference>
<dbReference type="Proteomes" id="UP000003781">
    <property type="component" value="Unassembled WGS sequence"/>
</dbReference>
<keyword evidence="3" id="KW-0540">Nuclease</keyword>
<dbReference type="GO" id="GO:0016787">
    <property type="term" value="F:hydrolase activity"/>
    <property type="evidence" value="ECO:0007669"/>
    <property type="project" value="UniProtKB-KW"/>
</dbReference>
<keyword evidence="4" id="KW-0547">Nucleotide-binding</keyword>
<keyword evidence="5" id="KW-0378">Hydrolase</keyword>
<dbReference type="EMBL" id="AAXW01000064">
    <property type="protein sequence ID" value="EAZ88851.1"/>
    <property type="molecule type" value="Genomic_DNA"/>
</dbReference>
<dbReference type="RefSeq" id="WP_008278062.1">
    <property type="nucleotide sequence ID" value="NZ_AAXW01000064.1"/>
</dbReference>
<dbReference type="AlphaFoldDB" id="A3IXF6"/>
<dbReference type="InterPro" id="IPR008201">
    <property type="entry name" value="HepT-like"/>
</dbReference>
<dbReference type="InterPro" id="IPR051813">
    <property type="entry name" value="HepT_RNase_toxin"/>
</dbReference>
<organism evidence="7 8">
    <name type="scientific">Crocosphaera chwakensis CCY0110</name>
    <dbReference type="NCBI Taxonomy" id="391612"/>
    <lineage>
        <taxon>Bacteria</taxon>
        <taxon>Bacillati</taxon>
        <taxon>Cyanobacteriota</taxon>
        <taxon>Cyanophyceae</taxon>
        <taxon>Oscillatoriophycideae</taxon>
        <taxon>Chroococcales</taxon>
        <taxon>Aphanothecaceae</taxon>
        <taxon>Crocosphaera</taxon>
        <taxon>Crocosphaera chwakensis</taxon>
    </lineage>
</organism>
<name>A3IXF6_9CHRO</name>
<dbReference type="OrthoDB" id="9810538at2"/>
<evidence type="ECO:0000256" key="2">
    <source>
        <dbReference type="ARBA" id="ARBA00022649"/>
    </source>
</evidence>
<dbReference type="PANTHER" id="PTHR34139">
    <property type="entry name" value="UPF0331 PROTEIN MJ0127"/>
    <property type="match status" value="1"/>
</dbReference>
<evidence type="ECO:0000256" key="1">
    <source>
        <dbReference type="ARBA" id="ARBA00022553"/>
    </source>
</evidence>
<evidence type="ECO:0000313" key="8">
    <source>
        <dbReference type="Proteomes" id="UP000003781"/>
    </source>
</evidence>
<reference evidence="7 8" key="1">
    <citation type="submission" date="2007-03" db="EMBL/GenBank/DDBJ databases">
        <authorList>
            <person name="Stal L."/>
            <person name="Ferriera S."/>
            <person name="Johnson J."/>
            <person name="Kravitz S."/>
            <person name="Beeson K."/>
            <person name="Sutton G."/>
            <person name="Rogers Y.-H."/>
            <person name="Friedman R."/>
            <person name="Frazier M."/>
            <person name="Venter J.C."/>
        </authorList>
    </citation>
    <scope>NUCLEOTIDE SEQUENCE [LARGE SCALE GENOMIC DNA]</scope>
    <source>
        <strain evidence="7 8">CCY0110</strain>
    </source>
</reference>
<evidence type="ECO:0000256" key="6">
    <source>
        <dbReference type="ARBA" id="ARBA00024207"/>
    </source>
</evidence>
<comment type="similarity">
    <text evidence="6">Belongs to the HepT RNase toxin family.</text>
</comment>
<evidence type="ECO:0008006" key="9">
    <source>
        <dbReference type="Google" id="ProtNLM"/>
    </source>
</evidence>
<dbReference type="Pfam" id="PF01934">
    <property type="entry name" value="HepT-like"/>
    <property type="match status" value="1"/>
</dbReference>
<dbReference type="PANTHER" id="PTHR34139:SF1">
    <property type="entry name" value="RNASE MJ1380-RELATED"/>
    <property type="match status" value="1"/>
</dbReference>
<dbReference type="GO" id="GO:0110001">
    <property type="term" value="C:toxin-antitoxin complex"/>
    <property type="evidence" value="ECO:0007669"/>
    <property type="project" value="InterPro"/>
</dbReference>
<accession>A3IXF6</accession>
<dbReference type="InterPro" id="IPR037038">
    <property type="entry name" value="HepT-like_sf"/>
</dbReference>
<dbReference type="eggNOG" id="COG2361">
    <property type="taxonomic scope" value="Bacteria"/>
</dbReference>
<evidence type="ECO:0000256" key="5">
    <source>
        <dbReference type="ARBA" id="ARBA00022801"/>
    </source>
</evidence>
<gene>
    <name evidence="7" type="ORF">CY0110_02817</name>
</gene>
<evidence type="ECO:0000256" key="3">
    <source>
        <dbReference type="ARBA" id="ARBA00022722"/>
    </source>
</evidence>
<dbReference type="Gene3D" id="1.20.120.580">
    <property type="entry name" value="bsu32300-like"/>
    <property type="match status" value="1"/>
</dbReference>
<keyword evidence="8" id="KW-1185">Reference proteome</keyword>
<evidence type="ECO:0000313" key="7">
    <source>
        <dbReference type="EMBL" id="EAZ88851.1"/>
    </source>
</evidence>
<keyword evidence="2" id="KW-1277">Toxin-antitoxin system</keyword>
<proteinExistence type="inferred from homology"/>
<comment type="caution">
    <text evidence="7">The sequence shown here is derived from an EMBL/GenBank/DDBJ whole genome shotgun (WGS) entry which is preliminary data.</text>
</comment>
<protein>
    <recommendedName>
        <fullName evidence="9">Nucleotidyltransferase</fullName>
    </recommendedName>
</protein>